<feature type="region of interest" description="Disordered" evidence="1">
    <location>
        <begin position="218"/>
        <end position="252"/>
    </location>
</feature>
<proteinExistence type="predicted"/>
<reference evidence="2" key="2">
    <citation type="journal article" date="2023" name="IMA Fungus">
        <title>Comparative genomic study of the Penicillium genus elucidates a diverse pangenome and 15 lateral gene transfer events.</title>
        <authorList>
            <person name="Petersen C."/>
            <person name="Sorensen T."/>
            <person name="Nielsen M.R."/>
            <person name="Sondergaard T.E."/>
            <person name="Sorensen J.L."/>
            <person name="Fitzpatrick D.A."/>
            <person name="Frisvad J.C."/>
            <person name="Nielsen K.L."/>
        </authorList>
    </citation>
    <scope>NUCLEOTIDE SEQUENCE</scope>
    <source>
        <strain evidence="2">IBT 16125</strain>
    </source>
</reference>
<evidence type="ECO:0000256" key="1">
    <source>
        <dbReference type="SAM" id="MobiDB-lite"/>
    </source>
</evidence>
<dbReference type="GeneID" id="81596802"/>
<feature type="region of interest" description="Disordered" evidence="1">
    <location>
        <begin position="284"/>
        <end position="307"/>
    </location>
</feature>
<feature type="region of interest" description="Disordered" evidence="1">
    <location>
        <begin position="372"/>
        <end position="395"/>
    </location>
</feature>
<evidence type="ECO:0000313" key="3">
    <source>
        <dbReference type="Proteomes" id="UP001213681"/>
    </source>
</evidence>
<name>A0AAD6CEF5_9EURO</name>
<organism evidence="2 3">
    <name type="scientific">Penicillium daleae</name>
    <dbReference type="NCBI Taxonomy" id="63821"/>
    <lineage>
        <taxon>Eukaryota</taxon>
        <taxon>Fungi</taxon>
        <taxon>Dikarya</taxon>
        <taxon>Ascomycota</taxon>
        <taxon>Pezizomycotina</taxon>
        <taxon>Eurotiomycetes</taxon>
        <taxon>Eurotiomycetidae</taxon>
        <taxon>Eurotiales</taxon>
        <taxon>Aspergillaceae</taxon>
        <taxon>Penicillium</taxon>
    </lineage>
</organism>
<keyword evidence="3" id="KW-1185">Reference proteome</keyword>
<accession>A0AAD6CEF5</accession>
<evidence type="ECO:0000313" key="2">
    <source>
        <dbReference type="EMBL" id="KAJ5461624.1"/>
    </source>
</evidence>
<dbReference type="EMBL" id="JAPVEA010000002">
    <property type="protein sequence ID" value="KAJ5461624.1"/>
    <property type="molecule type" value="Genomic_DNA"/>
</dbReference>
<feature type="region of interest" description="Disordered" evidence="1">
    <location>
        <begin position="158"/>
        <end position="178"/>
    </location>
</feature>
<feature type="compositionally biased region" description="Low complexity" evidence="1">
    <location>
        <begin position="229"/>
        <end position="245"/>
    </location>
</feature>
<reference evidence="2" key="1">
    <citation type="submission" date="2022-12" db="EMBL/GenBank/DDBJ databases">
        <authorList>
            <person name="Petersen C."/>
        </authorList>
    </citation>
    <scope>NUCLEOTIDE SEQUENCE</scope>
    <source>
        <strain evidence="2">IBT 16125</strain>
    </source>
</reference>
<dbReference type="AlphaFoldDB" id="A0AAD6CEF5"/>
<comment type="caution">
    <text evidence="2">The sequence shown here is derived from an EMBL/GenBank/DDBJ whole genome shotgun (WGS) entry which is preliminary data.</text>
</comment>
<protein>
    <submittedName>
        <fullName evidence="2">Uncharacterized protein</fullName>
    </submittedName>
</protein>
<gene>
    <name evidence="2" type="ORF">N7458_003176</name>
</gene>
<dbReference type="RefSeq" id="XP_056770666.1">
    <property type="nucleotide sequence ID" value="XM_056906559.1"/>
</dbReference>
<sequence length="415" mass="45278">MKTAVSKLPDGHGYVYKEVRFSPTATPVRRAQSVSTSTPSMSSKYRPARIPQVPEDLVLGLDTSYIDQSRELLENQRAHLETERALFAQERQLWAKERTLLRTKISELESLLKTKRSQSIAHPLQTCVWDPAVWEGSSPGSRPTRVFRDEEILDNAHLSPISEGGGSNPPSLDAALSPRARAVDASGVTVSIPVPIEKLDSRLDGITLKSTALPPGVVARVITPPSPSPLETSSPAPASAPSEPARPGMEHRHSLRLKLSELGRPNENLVRDAGHTPMAIIEADGSQRTTQDASPVEIPPCEDQEEEAPLAPMTTHVHQPSEHAESYFPDVPDDPALQGPLGLTNDEEHDSSFLNELDSRLLDQAKRILYTSTVSDDVEEDDAEAPNQGEPEPEIKFKKSTNFGTAFGMSNLGKI</sequence>
<dbReference type="Proteomes" id="UP001213681">
    <property type="component" value="Unassembled WGS sequence"/>
</dbReference>